<comment type="caution">
    <text evidence="1">The sequence shown here is derived from an EMBL/GenBank/DDBJ whole genome shotgun (WGS) entry which is preliminary data.</text>
</comment>
<evidence type="ECO:0008006" key="3">
    <source>
        <dbReference type="Google" id="ProtNLM"/>
    </source>
</evidence>
<dbReference type="AlphaFoldDB" id="A0A8S1CKN6"/>
<gene>
    <name evidence="1" type="ORF">CLODIP_2_CD08064</name>
</gene>
<protein>
    <recommendedName>
        <fullName evidence="3">Protein MIS12 homolog</fullName>
    </recommendedName>
</protein>
<evidence type="ECO:0000313" key="2">
    <source>
        <dbReference type="Proteomes" id="UP000494165"/>
    </source>
</evidence>
<dbReference type="EMBL" id="CADEPI010000036">
    <property type="protein sequence ID" value="CAB3368193.1"/>
    <property type="molecule type" value="Genomic_DNA"/>
</dbReference>
<accession>A0A8S1CKN6</accession>
<dbReference type="Proteomes" id="UP000494165">
    <property type="component" value="Unassembled WGS sequence"/>
</dbReference>
<evidence type="ECO:0000313" key="1">
    <source>
        <dbReference type="EMBL" id="CAB3368193.1"/>
    </source>
</evidence>
<name>A0A8S1CKN6_9INSE</name>
<reference evidence="1 2" key="1">
    <citation type="submission" date="2020-04" db="EMBL/GenBank/DDBJ databases">
        <authorList>
            <person name="Alioto T."/>
            <person name="Alioto T."/>
            <person name="Gomez Garrido J."/>
        </authorList>
    </citation>
    <scope>NUCLEOTIDE SEQUENCE [LARGE SCALE GENOMIC DNA]</scope>
</reference>
<dbReference type="OrthoDB" id="1884855at2759"/>
<proteinExistence type="predicted"/>
<keyword evidence="2" id="KW-1185">Reference proteome</keyword>
<sequence>MEDKPPLEKDEYEIRFYDRAVRELYREVEYIYFNSANDAFSNMAKLVKKQLGEAKKDKVDQIDRNYDLVSKRVVDETKKQLGALQNMMEQKIFHIPDDVVLPEDMCQMRYANTTGSKVDQQFDQILGRFEAIRFLKSAVNDEIQCFENLFPLTQALYEDIEKCSERIESNLVKPSTLEQLLKVEHLL</sequence>
<organism evidence="1 2">
    <name type="scientific">Cloeon dipterum</name>
    <dbReference type="NCBI Taxonomy" id="197152"/>
    <lineage>
        <taxon>Eukaryota</taxon>
        <taxon>Metazoa</taxon>
        <taxon>Ecdysozoa</taxon>
        <taxon>Arthropoda</taxon>
        <taxon>Hexapoda</taxon>
        <taxon>Insecta</taxon>
        <taxon>Pterygota</taxon>
        <taxon>Palaeoptera</taxon>
        <taxon>Ephemeroptera</taxon>
        <taxon>Pisciforma</taxon>
        <taxon>Baetidae</taxon>
        <taxon>Cloeon</taxon>
    </lineage>
</organism>